<dbReference type="STRING" id="177199.A0A420YCG9"/>
<evidence type="ECO:0000256" key="4">
    <source>
        <dbReference type="ARBA" id="ARBA00018706"/>
    </source>
</evidence>
<feature type="compositionally biased region" description="Polar residues" evidence="12">
    <location>
        <begin position="47"/>
        <end position="58"/>
    </location>
</feature>
<dbReference type="GO" id="GO:0005730">
    <property type="term" value="C:nucleolus"/>
    <property type="evidence" value="ECO:0007669"/>
    <property type="project" value="UniProtKB-SubCell"/>
</dbReference>
<dbReference type="PANTHER" id="PTHR12755">
    <property type="entry name" value="CLEAVAGE/POLYADENYLATION FACTOR IA SUBUNIT CLP1P"/>
    <property type="match status" value="1"/>
</dbReference>
<dbReference type="InterPro" id="IPR032319">
    <property type="entry name" value="CLP1_P"/>
</dbReference>
<comment type="similarity">
    <text evidence="3">Belongs to the Clp1 family. NOL9/GRC3 subfamily.</text>
</comment>
<dbReference type="PANTHER" id="PTHR12755:SF3">
    <property type="entry name" value="POLYNUCLEOTIDE 5'-HYDROXYL-KINASE NOL9"/>
    <property type="match status" value="1"/>
</dbReference>
<feature type="region of interest" description="Disordered" evidence="12">
    <location>
        <begin position="676"/>
        <end position="706"/>
    </location>
</feature>
<reference evidence="14 15" key="1">
    <citation type="submission" date="2018-08" db="EMBL/GenBank/DDBJ databases">
        <title>Draft genome of the lignicolous fungus Coniochaeta pulveracea.</title>
        <authorList>
            <person name="Borstlap C.J."/>
            <person name="De Witt R.N."/>
            <person name="Botha A."/>
            <person name="Volschenk H."/>
        </authorList>
    </citation>
    <scope>NUCLEOTIDE SEQUENCE [LARGE SCALE GENOMIC DNA]</scope>
    <source>
        <strain evidence="14 15">CAB683</strain>
    </source>
</reference>
<comment type="caution">
    <text evidence="14">The sequence shown here is derived from an EMBL/GenBank/DDBJ whole genome shotgun (WGS) entry which is preliminary data.</text>
</comment>
<feature type="region of interest" description="Disordered" evidence="12">
    <location>
        <begin position="27"/>
        <end position="72"/>
    </location>
</feature>
<dbReference type="Gene3D" id="3.40.50.300">
    <property type="entry name" value="P-loop containing nucleotide triphosphate hydrolases"/>
    <property type="match status" value="1"/>
</dbReference>
<feature type="compositionally biased region" description="Acidic residues" evidence="12">
    <location>
        <begin position="683"/>
        <end position="698"/>
    </location>
</feature>
<evidence type="ECO:0000256" key="8">
    <source>
        <dbReference type="ARBA" id="ARBA00022741"/>
    </source>
</evidence>
<evidence type="ECO:0000256" key="9">
    <source>
        <dbReference type="ARBA" id="ARBA00022777"/>
    </source>
</evidence>
<dbReference type="GO" id="GO:0051731">
    <property type="term" value="F:polynucleotide 5'-hydroxyl-kinase activity"/>
    <property type="evidence" value="ECO:0007669"/>
    <property type="project" value="InterPro"/>
</dbReference>
<keyword evidence="8" id="KW-0547">Nucleotide-binding</keyword>
<dbReference type="AlphaFoldDB" id="A0A420YCG9"/>
<comment type="subcellular location">
    <subcellularLocation>
        <location evidence="2">Nucleus</location>
        <location evidence="2">Nucleolus</location>
    </subcellularLocation>
</comment>
<evidence type="ECO:0000256" key="3">
    <source>
        <dbReference type="ARBA" id="ARBA00011003"/>
    </source>
</evidence>
<accession>A0A420YCG9</accession>
<protein>
    <recommendedName>
        <fullName evidence="5">Polynucleotide 5'-hydroxyl-kinase GRC3</fullName>
    </recommendedName>
    <alternativeName>
        <fullName evidence="4">Polynucleotide 5'-hydroxyl-kinase grc3</fullName>
    </alternativeName>
</protein>
<evidence type="ECO:0000256" key="2">
    <source>
        <dbReference type="ARBA" id="ARBA00004604"/>
    </source>
</evidence>
<dbReference type="InterPro" id="IPR045116">
    <property type="entry name" value="Clp1/Grc3"/>
</dbReference>
<keyword evidence="6" id="KW-0698">rRNA processing</keyword>
<evidence type="ECO:0000313" key="15">
    <source>
        <dbReference type="Proteomes" id="UP000275385"/>
    </source>
</evidence>
<gene>
    <name evidence="14" type="primary">GRC3</name>
    <name evidence="14" type="ORF">DL546_007446</name>
</gene>
<dbReference type="EMBL" id="QVQW01000020">
    <property type="protein sequence ID" value="RKU45582.1"/>
    <property type="molecule type" value="Genomic_DNA"/>
</dbReference>
<dbReference type="Proteomes" id="UP000275385">
    <property type="component" value="Unassembled WGS sequence"/>
</dbReference>
<evidence type="ECO:0000313" key="14">
    <source>
        <dbReference type="EMBL" id="RKU45582.1"/>
    </source>
</evidence>
<comment type="function">
    <text evidence="1">Polynucleotide 5'-kinase involved in rRNA processing.</text>
</comment>
<evidence type="ECO:0000256" key="6">
    <source>
        <dbReference type="ARBA" id="ARBA00022552"/>
    </source>
</evidence>
<keyword evidence="10" id="KW-0067">ATP-binding</keyword>
<keyword evidence="7" id="KW-0808">Transferase</keyword>
<evidence type="ECO:0000256" key="7">
    <source>
        <dbReference type="ARBA" id="ARBA00022679"/>
    </source>
</evidence>
<dbReference type="Pfam" id="PF16575">
    <property type="entry name" value="CLP1_P"/>
    <property type="match status" value="1"/>
</dbReference>
<dbReference type="GO" id="GO:0005524">
    <property type="term" value="F:ATP binding"/>
    <property type="evidence" value="ECO:0007669"/>
    <property type="project" value="UniProtKB-KW"/>
</dbReference>
<keyword evidence="9 14" id="KW-0418">Kinase</keyword>
<dbReference type="SUPFAM" id="SSF52540">
    <property type="entry name" value="P-loop containing nucleoside triphosphate hydrolases"/>
    <property type="match status" value="1"/>
</dbReference>
<dbReference type="InterPro" id="IPR027417">
    <property type="entry name" value="P-loop_NTPase"/>
</dbReference>
<evidence type="ECO:0000256" key="12">
    <source>
        <dbReference type="SAM" id="MobiDB-lite"/>
    </source>
</evidence>
<name>A0A420YCG9_9PEZI</name>
<evidence type="ECO:0000259" key="13">
    <source>
        <dbReference type="Pfam" id="PF16575"/>
    </source>
</evidence>
<keyword evidence="15" id="KW-1185">Reference proteome</keyword>
<sequence>MSSTKKRKIEPAVSNAPVSAFAARQRLWGGTAQATTPDQSSKEQEAESSVQVTPSKPVSSRRKRGQPSAAQAVVPILVETPNKPSVVEDPQLQSSSPSIQDAVSLQLETEATNASQRSVLYHSSFRPNQGNYQRKASGEVVLKVLDGERLVILGSYGLEVSQGELTIAGAIIRQGDPVSWVHSPHCHAIPVMRTNRDSVIHLRSNPDAVPLRELEKLNPVFGRLWNEPAADSRTLKRGSQISEDTYQIIYTSDDAPKRIILQELNSPAEWNKKIAELSSPKQTRPPVILVCGPKSSGKSTFGKLLANRLVTSRSGNHDKSWKNVPVLDIDPGQPEYGPPGVISLVTVSKPNLAPSFCHPVPESGYNTVRSHAIAAVTPGLDAERYIECVSDLFTTYAQAKSHASLPMVINTPGWVQGTGLDILTTLIKSTNVTEVVYMSQEGPEETVDELKRACLRKKVTFTTLPSQTSEFTSRTALHYRTMQTMSYFHTQSSSMDVEQPFWDSTPLTEAPPWRVRYKGEARGILGVICYDYQPPPSLLAESINGMTVALVEVDGIKPFNVFSERGTSKIRDIIYDDFERGHLRWTPEGIPYISNPTGRPLWPRGCRSIGLALIRGIDVQKGEFQLITPVAADILRKYSTQHGGRKLVMVAGKFDTPSWAYTEDFYRRAYESGQQTANQDVVVADEDTDDDASEGDHEDDIRRDNREYTEVPWVEMLQGDQKRSVGSRVWRVRRDLGKG</sequence>
<evidence type="ECO:0000256" key="10">
    <source>
        <dbReference type="ARBA" id="ARBA00022840"/>
    </source>
</evidence>
<evidence type="ECO:0000256" key="11">
    <source>
        <dbReference type="ARBA" id="ARBA00023242"/>
    </source>
</evidence>
<keyword evidence="11" id="KW-0539">Nucleus</keyword>
<evidence type="ECO:0000256" key="5">
    <source>
        <dbReference type="ARBA" id="ARBA00019824"/>
    </source>
</evidence>
<dbReference type="OrthoDB" id="4054781at2759"/>
<feature type="domain" description="Clp1 P-loop" evidence="13">
    <location>
        <begin position="292"/>
        <end position="489"/>
    </location>
</feature>
<organism evidence="14 15">
    <name type="scientific">Coniochaeta pulveracea</name>
    <dbReference type="NCBI Taxonomy" id="177199"/>
    <lineage>
        <taxon>Eukaryota</taxon>
        <taxon>Fungi</taxon>
        <taxon>Dikarya</taxon>
        <taxon>Ascomycota</taxon>
        <taxon>Pezizomycotina</taxon>
        <taxon>Sordariomycetes</taxon>
        <taxon>Sordariomycetidae</taxon>
        <taxon>Coniochaetales</taxon>
        <taxon>Coniochaetaceae</taxon>
        <taxon>Coniochaeta</taxon>
    </lineage>
</organism>
<evidence type="ECO:0000256" key="1">
    <source>
        <dbReference type="ARBA" id="ARBA00003798"/>
    </source>
</evidence>
<proteinExistence type="inferred from homology"/>
<dbReference type="GO" id="GO:0000448">
    <property type="term" value="P:cleavage in ITS2 between 5.8S rRNA and LSU-rRNA of tricistronic rRNA transcript (SSU-rRNA, 5.8S rRNA, LSU-rRNA)"/>
    <property type="evidence" value="ECO:0007669"/>
    <property type="project" value="TreeGrafter"/>
</dbReference>
<dbReference type="FunFam" id="3.40.50.300:FF:001156">
    <property type="entry name" value="Polynucleotide 5-hydroxyl-kinase grc3"/>
    <property type="match status" value="1"/>
</dbReference>